<organism evidence="1 2">
    <name type="scientific">Natronospira bacteriovora</name>
    <dbReference type="NCBI Taxonomy" id="3069753"/>
    <lineage>
        <taxon>Bacteria</taxon>
        <taxon>Pseudomonadati</taxon>
        <taxon>Pseudomonadota</taxon>
        <taxon>Gammaproteobacteria</taxon>
        <taxon>Natronospirales</taxon>
        <taxon>Natronospiraceae</taxon>
        <taxon>Natronospira</taxon>
    </lineage>
</organism>
<gene>
    <name evidence="1" type="ORF">RBH19_05270</name>
</gene>
<name>A0ABU0W5I5_9GAMM</name>
<reference evidence="1 2" key="1">
    <citation type="submission" date="2023-08" db="EMBL/GenBank/DDBJ databases">
        <title>Whole-genome sequencing of halo(alkali)philic microorganisms from hypersaline lakes.</title>
        <authorList>
            <person name="Sorokin D.Y."/>
            <person name="Abbas B."/>
            <person name="Merkel A.Y."/>
        </authorList>
    </citation>
    <scope>NUCLEOTIDE SEQUENCE [LARGE SCALE GENOMIC DNA]</scope>
    <source>
        <strain evidence="1 2">AB-CW4</strain>
    </source>
</reference>
<sequence length="100" mass="11047">MTEQRAEYNTADEGEWGDCLTCGKPFPVTKEGRRFCHPKCRMAYWRSLGKAVPAKVQSVTHCADGATVIVLRATATHKTHARALDPKQPCILMPDDSEAS</sequence>
<evidence type="ECO:0000313" key="1">
    <source>
        <dbReference type="EMBL" id="MDQ2069274.1"/>
    </source>
</evidence>
<protein>
    <recommendedName>
        <fullName evidence="3">DNA gyrase inhibitor YacG</fullName>
    </recommendedName>
</protein>
<dbReference type="EMBL" id="JAVDDT010000002">
    <property type="protein sequence ID" value="MDQ2069274.1"/>
    <property type="molecule type" value="Genomic_DNA"/>
</dbReference>
<proteinExistence type="predicted"/>
<comment type="caution">
    <text evidence="1">The sequence shown here is derived from an EMBL/GenBank/DDBJ whole genome shotgun (WGS) entry which is preliminary data.</text>
</comment>
<dbReference type="RefSeq" id="WP_306727758.1">
    <property type="nucleotide sequence ID" value="NZ_JAVDDT010000002.1"/>
</dbReference>
<accession>A0ABU0W5I5</accession>
<dbReference type="Proteomes" id="UP001239019">
    <property type="component" value="Unassembled WGS sequence"/>
</dbReference>
<keyword evidence="2" id="KW-1185">Reference proteome</keyword>
<evidence type="ECO:0000313" key="2">
    <source>
        <dbReference type="Proteomes" id="UP001239019"/>
    </source>
</evidence>
<evidence type="ECO:0008006" key="3">
    <source>
        <dbReference type="Google" id="ProtNLM"/>
    </source>
</evidence>